<dbReference type="AlphaFoldDB" id="A0A6N3ATQ1"/>
<evidence type="ECO:0000313" key="1">
    <source>
        <dbReference type="EMBL" id="VYT93548.1"/>
    </source>
</evidence>
<gene>
    <name evidence="1" type="ORF">VRLFYP33_00826</name>
</gene>
<proteinExistence type="predicted"/>
<organism evidence="1">
    <name type="scientific">Veillonella ratti</name>
    <dbReference type="NCBI Taxonomy" id="103892"/>
    <lineage>
        <taxon>Bacteria</taxon>
        <taxon>Bacillati</taxon>
        <taxon>Bacillota</taxon>
        <taxon>Negativicutes</taxon>
        <taxon>Veillonellales</taxon>
        <taxon>Veillonellaceae</taxon>
        <taxon>Veillonella</taxon>
    </lineage>
</organism>
<accession>A0A6N3ATQ1</accession>
<dbReference type="EMBL" id="CACRUX010000033">
    <property type="protein sequence ID" value="VYT93548.1"/>
    <property type="molecule type" value="Genomic_DNA"/>
</dbReference>
<reference evidence="1" key="1">
    <citation type="submission" date="2019-11" db="EMBL/GenBank/DDBJ databases">
        <authorList>
            <person name="Feng L."/>
        </authorList>
    </citation>
    <scope>NUCLEOTIDE SEQUENCE</scope>
    <source>
        <strain evidence="1">VrattiLFYP33</strain>
    </source>
</reference>
<dbReference type="RefSeq" id="WP_156704476.1">
    <property type="nucleotide sequence ID" value="NZ_CACRUX010000033.1"/>
</dbReference>
<protein>
    <submittedName>
        <fullName evidence="1">Uncharacterized protein</fullName>
    </submittedName>
</protein>
<sequence>MDEKKSRNDNNWGARFEINVEISIKASNSDAIEKWIKRLAKIQKEYSCNCTLNVKG</sequence>
<name>A0A6N3ATQ1_9FIRM</name>